<name>A0A022RE39_ERYGU</name>
<dbReference type="GO" id="GO:0004672">
    <property type="term" value="F:protein kinase activity"/>
    <property type="evidence" value="ECO:0000318"/>
    <property type="project" value="GO_Central"/>
</dbReference>
<reference evidence="5 6" key="1">
    <citation type="journal article" date="2013" name="Proc. Natl. Acad. Sci. U.S.A.">
        <title>Fine-scale variation in meiotic recombination in Mimulus inferred from population shotgun sequencing.</title>
        <authorList>
            <person name="Hellsten U."/>
            <person name="Wright K.M."/>
            <person name="Jenkins J."/>
            <person name="Shu S."/>
            <person name="Yuan Y."/>
            <person name="Wessler S.R."/>
            <person name="Schmutz J."/>
            <person name="Willis J.H."/>
            <person name="Rokhsar D.S."/>
        </authorList>
    </citation>
    <scope>NUCLEOTIDE SEQUENCE [LARGE SCALE GENOMIC DNA]</scope>
    <source>
        <strain evidence="6">cv. DUN x IM62</strain>
    </source>
</reference>
<evidence type="ECO:0000256" key="1">
    <source>
        <dbReference type="PROSITE-ProRule" id="PRU10141"/>
    </source>
</evidence>
<feature type="chain" id="PRO_5001504694" description="Protein kinase domain-containing protein" evidence="3">
    <location>
        <begin position="19"/>
        <end position="383"/>
    </location>
</feature>
<feature type="signal peptide" evidence="3">
    <location>
        <begin position="1"/>
        <end position="18"/>
    </location>
</feature>
<gene>
    <name evidence="5" type="ORF">MIMGU_mgv1a008140mg</name>
</gene>
<evidence type="ECO:0000256" key="2">
    <source>
        <dbReference type="SAM" id="MobiDB-lite"/>
    </source>
</evidence>
<dbReference type="PANTHER" id="PTHR47987:SF11">
    <property type="entry name" value="RECEPTOR-LIKE CYTOSOLIC SERINE_THREONINE-PROTEIN KINASE RBK1 ISOFORM X1"/>
    <property type="match status" value="1"/>
</dbReference>
<dbReference type="PROSITE" id="PS00107">
    <property type="entry name" value="PROTEIN_KINASE_ATP"/>
    <property type="match status" value="1"/>
</dbReference>
<keyword evidence="6" id="KW-1185">Reference proteome</keyword>
<organism evidence="5 6">
    <name type="scientific">Erythranthe guttata</name>
    <name type="common">Yellow monkey flower</name>
    <name type="synonym">Mimulus guttatus</name>
    <dbReference type="NCBI Taxonomy" id="4155"/>
    <lineage>
        <taxon>Eukaryota</taxon>
        <taxon>Viridiplantae</taxon>
        <taxon>Streptophyta</taxon>
        <taxon>Embryophyta</taxon>
        <taxon>Tracheophyta</taxon>
        <taxon>Spermatophyta</taxon>
        <taxon>Magnoliopsida</taxon>
        <taxon>eudicotyledons</taxon>
        <taxon>Gunneridae</taxon>
        <taxon>Pentapetalae</taxon>
        <taxon>asterids</taxon>
        <taxon>lamiids</taxon>
        <taxon>Lamiales</taxon>
        <taxon>Phrymaceae</taxon>
        <taxon>Erythranthe</taxon>
    </lineage>
</organism>
<keyword evidence="1" id="KW-0067">ATP-binding</keyword>
<dbReference type="AlphaFoldDB" id="A0A022RE39"/>
<keyword evidence="1" id="KW-0547">Nucleotide-binding</keyword>
<evidence type="ECO:0000313" key="6">
    <source>
        <dbReference type="Proteomes" id="UP000030748"/>
    </source>
</evidence>
<dbReference type="PANTHER" id="PTHR47987">
    <property type="entry name" value="OS08G0249100 PROTEIN"/>
    <property type="match status" value="1"/>
</dbReference>
<dbReference type="InterPro" id="IPR046958">
    <property type="entry name" value="RBK1/2/STUNTED"/>
</dbReference>
<sequence length="383" mass="43338">MLLRLLHLLVVQGDSVLAIHVQHSDDIFDPNTFHIHEDFCKSKQRLAALEAKGQDRHFTYDELNNATESFRPGMLIGEGAHSQVYRAILENGQDAAVKVLKTSKYSEEIFFREVEILSGLKHENIVQILGYCCCKEMYAIVYNLLNSNLKQRLNQLKWSERMQLAIGLAKALEYLHSLSPPVIHKDVNSSNILLSEDGKPQLSDFGSATVDFSTNQLSSTHKKPIHVIGTFGYLAPEYIMYGRVDEKIDVYSYGVVLLELITGKQAIQTSPVSNQESLVVWARPLLTCGLDERLIDPDLKEDYKEDEMKAMMIVARLCLLHSSSRRPTMKTILQFLEEPNYVLEMQKKREDLVCKNGSKDESDFGVDANSGPADILLEDDDEV</sequence>
<dbReference type="PROSITE" id="PS50011">
    <property type="entry name" value="PROTEIN_KINASE_DOM"/>
    <property type="match status" value="1"/>
</dbReference>
<dbReference type="SUPFAM" id="SSF56112">
    <property type="entry name" value="Protein kinase-like (PK-like)"/>
    <property type="match status" value="1"/>
</dbReference>
<feature type="binding site" evidence="1">
    <location>
        <position position="98"/>
    </location>
    <ligand>
        <name>ATP</name>
        <dbReference type="ChEBI" id="CHEBI:30616"/>
    </ligand>
</feature>
<accession>A0A022RE39</accession>
<dbReference type="FunFam" id="1.10.510.10:FF:000095">
    <property type="entry name" value="protein STRUBBELIG-RECEPTOR FAMILY 8"/>
    <property type="match status" value="1"/>
</dbReference>
<dbReference type="Gene3D" id="1.10.510.10">
    <property type="entry name" value="Transferase(Phosphotransferase) domain 1"/>
    <property type="match status" value="1"/>
</dbReference>
<keyword evidence="3" id="KW-0732">Signal</keyword>
<evidence type="ECO:0000256" key="3">
    <source>
        <dbReference type="SAM" id="SignalP"/>
    </source>
</evidence>
<dbReference type="Gene3D" id="3.30.200.20">
    <property type="entry name" value="Phosphorylase Kinase, domain 1"/>
    <property type="match status" value="1"/>
</dbReference>
<dbReference type="Proteomes" id="UP000030748">
    <property type="component" value="Unassembled WGS sequence"/>
</dbReference>
<dbReference type="GO" id="GO:0005886">
    <property type="term" value="C:plasma membrane"/>
    <property type="evidence" value="ECO:0000318"/>
    <property type="project" value="GO_Central"/>
</dbReference>
<dbReference type="GO" id="GO:0007165">
    <property type="term" value="P:signal transduction"/>
    <property type="evidence" value="ECO:0000318"/>
    <property type="project" value="GO_Central"/>
</dbReference>
<dbReference type="InterPro" id="IPR011009">
    <property type="entry name" value="Kinase-like_dom_sf"/>
</dbReference>
<proteinExistence type="predicted"/>
<dbReference type="InterPro" id="IPR000719">
    <property type="entry name" value="Prot_kinase_dom"/>
</dbReference>
<feature type="domain" description="Protein kinase" evidence="4">
    <location>
        <begin position="70"/>
        <end position="341"/>
    </location>
</feature>
<dbReference type="GO" id="GO:0005524">
    <property type="term" value="F:ATP binding"/>
    <property type="evidence" value="ECO:0007669"/>
    <property type="project" value="UniProtKB-UniRule"/>
</dbReference>
<dbReference type="eggNOG" id="ENOG502RFP5">
    <property type="taxonomic scope" value="Eukaryota"/>
</dbReference>
<dbReference type="FunFam" id="3.30.200.20:FF:000268">
    <property type="entry name" value="probable receptor-like serine/threonine-protein kinase At5g57670"/>
    <property type="match status" value="1"/>
</dbReference>
<feature type="region of interest" description="Disordered" evidence="2">
    <location>
        <begin position="357"/>
        <end position="383"/>
    </location>
</feature>
<protein>
    <recommendedName>
        <fullName evidence="4">Protein kinase domain-containing protein</fullName>
    </recommendedName>
</protein>
<evidence type="ECO:0000313" key="5">
    <source>
        <dbReference type="EMBL" id="EYU38003.1"/>
    </source>
</evidence>
<dbReference type="InterPro" id="IPR017441">
    <property type="entry name" value="Protein_kinase_ATP_BS"/>
</dbReference>
<dbReference type="EMBL" id="KI630513">
    <property type="protein sequence ID" value="EYU38003.1"/>
    <property type="molecule type" value="Genomic_DNA"/>
</dbReference>
<dbReference type="STRING" id="4155.A0A022RE39"/>
<dbReference type="Pfam" id="PF00069">
    <property type="entry name" value="Pkinase"/>
    <property type="match status" value="1"/>
</dbReference>
<evidence type="ECO:0000259" key="4">
    <source>
        <dbReference type="PROSITE" id="PS50011"/>
    </source>
</evidence>